<dbReference type="PANTHER" id="PTHR43105">
    <property type="entry name" value="RESPIRATORY NITRATE REDUCTASE"/>
    <property type="match status" value="1"/>
</dbReference>
<dbReference type="CDD" id="cd02761">
    <property type="entry name" value="MopB_FmdB-FwdB"/>
    <property type="match status" value="1"/>
</dbReference>
<dbReference type="Proteomes" id="UP000070163">
    <property type="component" value="Unassembled WGS sequence"/>
</dbReference>
<dbReference type="NCBIfam" id="TIGR03129">
    <property type="entry name" value="one_C_dehyd_B"/>
    <property type="match status" value="1"/>
</dbReference>
<dbReference type="EMBL" id="LHXJ01000011">
    <property type="protein sequence ID" value="KXA91353.1"/>
    <property type="molecule type" value="Genomic_DNA"/>
</dbReference>
<keyword evidence="3" id="KW-1185">Reference proteome</keyword>
<sequence>MILKENVTCMFCGCLCDDLKVKVEDGEITDVKNACVNGRSRILNHSKERIDKPKLRKEGELVDVSFEEAIQEAVDILTNSKFPLIYGLSSTEVDAQRRAVELAEKVGGTIDNTASFCHGPSILAIQASGAQEATLGEIRNRADLLIFWGCNPAEAHIRHPTRYSITPEGMYIPGRSDREIVNVDVRETKTSKMSDIFLKVEPDKDYELFSALRASIKGYEVGGVGGVSSEEIEELADKMKNCDFGVIFFGLGLTLSAGIHVNVQGALDLVRDLNEHTKFVINPMRGHFNVTGANAVMTWTTGYPFAVNYSRGYPVYGPGEYTAIDVLVRKECDSAMVIASDPGAHFPASASRHLADIPTVLIDPKKNATAPFADVVLPPAAAGIECEGTAYRMDGVPLELDKIIDSDLPPDKEILEKIIQKLEGS</sequence>
<gene>
    <name evidence="2" type="ORF">AKJ57_01530</name>
</gene>
<dbReference type="Gene3D" id="3.40.228.10">
    <property type="entry name" value="Dimethylsulfoxide Reductase, domain 2"/>
    <property type="match status" value="1"/>
</dbReference>
<evidence type="ECO:0000313" key="2">
    <source>
        <dbReference type="EMBL" id="KXA91353.1"/>
    </source>
</evidence>
<protein>
    <submittedName>
        <fullName evidence="2">Formylmethanofuran dehydrogenase</fullName>
    </submittedName>
</protein>
<evidence type="ECO:0000313" key="3">
    <source>
        <dbReference type="Proteomes" id="UP000070163"/>
    </source>
</evidence>
<dbReference type="GO" id="GO:0018493">
    <property type="term" value="F:formylmethanofuran dehydrogenase activity"/>
    <property type="evidence" value="ECO:0007669"/>
    <property type="project" value="InterPro"/>
</dbReference>
<dbReference type="PIRSF" id="PIRSF005646">
    <property type="entry name" value="FwdB"/>
    <property type="match status" value="1"/>
</dbReference>
<dbReference type="InterPro" id="IPR016457">
    <property type="entry name" value="Formylmethanofuran_DH_bsu"/>
</dbReference>
<evidence type="ECO:0000256" key="1">
    <source>
        <dbReference type="ARBA" id="ARBA00023002"/>
    </source>
</evidence>
<dbReference type="SUPFAM" id="SSF53706">
    <property type="entry name" value="Formate dehydrogenase/DMSO reductase, domains 1-3"/>
    <property type="match status" value="1"/>
</dbReference>
<organism evidence="2 3">
    <name type="scientific">candidate division MSBL1 archaeon SCGC-AAA259A05</name>
    <dbReference type="NCBI Taxonomy" id="1698259"/>
    <lineage>
        <taxon>Archaea</taxon>
        <taxon>Methanobacteriati</taxon>
        <taxon>Methanobacteriota</taxon>
        <taxon>candidate division MSBL1</taxon>
    </lineage>
</organism>
<comment type="caution">
    <text evidence="2">The sequence shown here is derived from an EMBL/GenBank/DDBJ whole genome shotgun (WGS) entry which is preliminary data.</text>
</comment>
<dbReference type="GO" id="GO:0003954">
    <property type="term" value="F:NADH dehydrogenase activity"/>
    <property type="evidence" value="ECO:0007669"/>
    <property type="project" value="TreeGrafter"/>
</dbReference>
<dbReference type="AlphaFoldDB" id="A0A133UAY3"/>
<proteinExistence type="predicted"/>
<name>A0A133UAY3_9EURY</name>
<dbReference type="GO" id="GO:0022904">
    <property type="term" value="P:respiratory electron transport chain"/>
    <property type="evidence" value="ECO:0007669"/>
    <property type="project" value="TreeGrafter"/>
</dbReference>
<dbReference type="InterPro" id="IPR050123">
    <property type="entry name" value="Prok_molybdopt-oxidoreductase"/>
</dbReference>
<keyword evidence="1" id="KW-0560">Oxidoreductase</keyword>
<accession>A0A133UAY3</accession>
<dbReference type="GO" id="GO:0016020">
    <property type="term" value="C:membrane"/>
    <property type="evidence" value="ECO:0007669"/>
    <property type="project" value="TreeGrafter"/>
</dbReference>
<reference evidence="2 3" key="1">
    <citation type="journal article" date="2016" name="Sci. Rep.">
        <title>Metabolic traits of an uncultured archaeal lineage -MSBL1- from brine pools of the Red Sea.</title>
        <authorList>
            <person name="Mwirichia R."/>
            <person name="Alam I."/>
            <person name="Rashid M."/>
            <person name="Vinu M."/>
            <person name="Ba-Alawi W."/>
            <person name="Anthony Kamau A."/>
            <person name="Kamanda Ngugi D."/>
            <person name="Goker M."/>
            <person name="Klenk H.P."/>
            <person name="Bajic V."/>
            <person name="Stingl U."/>
        </authorList>
    </citation>
    <scope>NUCLEOTIDE SEQUENCE [LARGE SCALE GENOMIC DNA]</scope>
    <source>
        <strain evidence="2">SCGC-AAA259A05</strain>
    </source>
</reference>
<dbReference type="PANTHER" id="PTHR43105:SF14">
    <property type="entry name" value="FORMATE DEHYDROGENASE H"/>
    <property type="match status" value="1"/>
</dbReference>
<dbReference type="Gene3D" id="3.30.200.210">
    <property type="match status" value="1"/>
</dbReference>
<dbReference type="GO" id="GO:0015948">
    <property type="term" value="P:methanogenesis"/>
    <property type="evidence" value="ECO:0007669"/>
    <property type="project" value="InterPro"/>
</dbReference>